<proteinExistence type="predicted"/>
<keyword evidence="3" id="KW-1185">Reference proteome</keyword>
<keyword evidence="1" id="KW-0812">Transmembrane</keyword>
<gene>
    <name evidence="2" type="ORF">EDB81DRAFT_939709</name>
</gene>
<evidence type="ECO:0000256" key="1">
    <source>
        <dbReference type="SAM" id="Phobius"/>
    </source>
</evidence>
<reference evidence="2" key="1">
    <citation type="journal article" date="2021" name="Nat. Commun.">
        <title>Genetic determinants of endophytism in the Arabidopsis root mycobiome.</title>
        <authorList>
            <person name="Mesny F."/>
            <person name="Miyauchi S."/>
            <person name="Thiergart T."/>
            <person name="Pickel B."/>
            <person name="Atanasova L."/>
            <person name="Karlsson M."/>
            <person name="Huettel B."/>
            <person name="Barry K.W."/>
            <person name="Haridas S."/>
            <person name="Chen C."/>
            <person name="Bauer D."/>
            <person name="Andreopoulos W."/>
            <person name="Pangilinan J."/>
            <person name="LaButti K."/>
            <person name="Riley R."/>
            <person name="Lipzen A."/>
            <person name="Clum A."/>
            <person name="Drula E."/>
            <person name="Henrissat B."/>
            <person name="Kohler A."/>
            <person name="Grigoriev I.V."/>
            <person name="Martin F.M."/>
            <person name="Hacquard S."/>
        </authorList>
    </citation>
    <scope>NUCLEOTIDE SEQUENCE</scope>
    <source>
        <strain evidence="2">MPI-CAGE-AT-0147</strain>
    </source>
</reference>
<keyword evidence="1" id="KW-1133">Transmembrane helix</keyword>
<evidence type="ECO:0000313" key="3">
    <source>
        <dbReference type="Proteomes" id="UP000738349"/>
    </source>
</evidence>
<sequence>MKKNDVIAVIIIILFVLLAGVSFGIWKLVSVVKKNMSVTSGSSASSSSSNDIVDAYGHGVSWGLLQTRHAMGRNGSHEVDWKW</sequence>
<accession>A0A9P9JME1</accession>
<dbReference type="OrthoDB" id="5096045at2759"/>
<protein>
    <submittedName>
        <fullName evidence="2">Uncharacterized protein</fullName>
    </submittedName>
</protein>
<feature type="transmembrane region" description="Helical" evidence="1">
    <location>
        <begin position="6"/>
        <end position="26"/>
    </location>
</feature>
<dbReference type="AlphaFoldDB" id="A0A9P9JME1"/>
<dbReference type="EMBL" id="JAGMUV010000001">
    <property type="protein sequence ID" value="KAH7175570.1"/>
    <property type="molecule type" value="Genomic_DNA"/>
</dbReference>
<evidence type="ECO:0000313" key="2">
    <source>
        <dbReference type="EMBL" id="KAH7175570.1"/>
    </source>
</evidence>
<name>A0A9P9JME1_9HYPO</name>
<comment type="caution">
    <text evidence="2">The sequence shown here is derived from an EMBL/GenBank/DDBJ whole genome shotgun (WGS) entry which is preliminary data.</text>
</comment>
<organism evidence="2 3">
    <name type="scientific">Dactylonectria macrodidyma</name>
    <dbReference type="NCBI Taxonomy" id="307937"/>
    <lineage>
        <taxon>Eukaryota</taxon>
        <taxon>Fungi</taxon>
        <taxon>Dikarya</taxon>
        <taxon>Ascomycota</taxon>
        <taxon>Pezizomycotina</taxon>
        <taxon>Sordariomycetes</taxon>
        <taxon>Hypocreomycetidae</taxon>
        <taxon>Hypocreales</taxon>
        <taxon>Nectriaceae</taxon>
        <taxon>Dactylonectria</taxon>
    </lineage>
</organism>
<dbReference type="Proteomes" id="UP000738349">
    <property type="component" value="Unassembled WGS sequence"/>
</dbReference>
<keyword evidence="1" id="KW-0472">Membrane</keyword>